<evidence type="ECO:0000313" key="4">
    <source>
        <dbReference type="Proteomes" id="UP000277580"/>
    </source>
</evidence>
<feature type="compositionally biased region" description="Low complexity" evidence="1">
    <location>
        <begin position="403"/>
        <end position="423"/>
    </location>
</feature>
<sequence>MANRRGQSPASRQRYGMDPHRASTGSLHRPPPESMYYNGPPMAPAPPAPGPPHGHHNRPYSGPHSPQDSTEDLHYGYPPHPQSVPQTPAYAPQQPSPGGGVASWMGMSGPPMPGRMGTGGPAPPPQHMAPAPGPPGPPQQGMRGGMDPHMHNRMNSLNRRNTERESEKPPQRPNVIHQQQHHSQPPPHAPQGYDHGPEYDYRPPRRGPQTSRSSSRSPSPPPGRGPYIVPSQSGGGRPQSTAYHSSSSNFSGESYDMNFPMERPVDRQQSYVVPNASQPGNVRDREYHLGGGGRPPSEFRREGTVYHPNNPRPVLGEQQRPRQVRRERSRSRGPHHGLGVTDSQASGDGSDDFEEVYRPGARKAASTTEKGALVRARSRSVPASDSRAMIPQPQPQPQPPSRGRPSSETSGSSSDSETEPTTSQSNIRIEYDGRTIDINYSGSTRGGKPPIGNITINTTSRSHTLPLNSPINQRAIAAAPSRGTPPPTTQAIMPPPATEAPAPAPAPAPPAPEAAPAPPAPAPAPAPPAPPPPSVMIPPPPQPTPYTLPHGVEPVILPPPPAPGVIPPAPGTMGPMQGAMMPIRRHTGSDGGYDDHDYRDRELYRMEALSLDGPNSPYRDDHRGRDRDMGPPMGGPRPHSRRRRSVSRTRKPDGTEHRWTKISRDIVARRAVEVIGYDFKEQSDSIMVFQVLDETQIDELIELSNRIRKGEVRVIRRERSTTRGGDDDKEHRHRRRHSSQHRHSHKSRPNSIHGFPSPGPGPGPSANRPPPGKPALVSPPAVPPAPEPPQVEAPAPPPVRQPSSAGGRRLQENPEQSGTYIGYTRNPPRSTQASGPYGSSRHGSVKR</sequence>
<organism evidence="3 4">
    <name type="scientific">Morchella conica CCBAS932</name>
    <dbReference type="NCBI Taxonomy" id="1392247"/>
    <lineage>
        <taxon>Eukaryota</taxon>
        <taxon>Fungi</taxon>
        <taxon>Dikarya</taxon>
        <taxon>Ascomycota</taxon>
        <taxon>Pezizomycotina</taxon>
        <taxon>Pezizomycetes</taxon>
        <taxon>Pezizales</taxon>
        <taxon>Morchellaceae</taxon>
        <taxon>Morchella</taxon>
    </lineage>
</organism>
<feature type="compositionally biased region" description="Pro residues" evidence="1">
    <location>
        <begin position="392"/>
        <end position="402"/>
    </location>
</feature>
<feature type="compositionally biased region" description="Pro residues" evidence="1">
    <location>
        <begin position="41"/>
        <end position="52"/>
    </location>
</feature>
<feature type="region of interest" description="Disordered" evidence="1">
    <location>
        <begin position="608"/>
        <end position="657"/>
    </location>
</feature>
<dbReference type="EMBL" id="ML119151">
    <property type="protein sequence ID" value="RPB09527.1"/>
    <property type="molecule type" value="Genomic_DNA"/>
</dbReference>
<accession>A0A3N4KGB0</accession>
<dbReference type="Proteomes" id="UP000277580">
    <property type="component" value="Unassembled WGS sequence"/>
</dbReference>
<feature type="compositionally biased region" description="Pro residues" evidence="1">
    <location>
        <begin position="757"/>
        <end position="773"/>
    </location>
</feature>
<feature type="compositionally biased region" description="Polar residues" evidence="1">
    <location>
        <begin position="1"/>
        <end position="11"/>
    </location>
</feature>
<feature type="compositionally biased region" description="Basic residues" evidence="1">
    <location>
        <begin position="322"/>
        <end position="335"/>
    </location>
</feature>
<feature type="compositionally biased region" description="Basic and acidic residues" evidence="1">
    <location>
        <begin position="718"/>
        <end position="730"/>
    </location>
</feature>
<dbReference type="Pfam" id="PF26118">
    <property type="entry name" value="DUF8035"/>
    <property type="match status" value="1"/>
</dbReference>
<feature type="compositionally biased region" description="Polar residues" evidence="1">
    <location>
        <begin position="238"/>
        <end position="252"/>
    </location>
</feature>
<evidence type="ECO:0000256" key="1">
    <source>
        <dbReference type="SAM" id="MobiDB-lite"/>
    </source>
</evidence>
<keyword evidence="4" id="KW-1185">Reference proteome</keyword>
<feature type="compositionally biased region" description="Pro residues" evidence="1">
    <location>
        <begin position="483"/>
        <end position="546"/>
    </location>
</feature>
<gene>
    <name evidence="3" type="ORF">P167DRAFT_577143</name>
</gene>
<evidence type="ECO:0000313" key="3">
    <source>
        <dbReference type="EMBL" id="RPB09527.1"/>
    </source>
</evidence>
<dbReference type="AlphaFoldDB" id="A0A3N4KGB0"/>
<feature type="compositionally biased region" description="Polar residues" evidence="1">
    <location>
        <begin position="454"/>
        <end position="472"/>
    </location>
</feature>
<feature type="domain" description="DUF8035" evidence="2">
    <location>
        <begin position="657"/>
        <end position="709"/>
    </location>
</feature>
<dbReference type="STRING" id="1392247.A0A3N4KGB0"/>
<proteinExistence type="predicted"/>
<feature type="compositionally biased region" description="Pro residues" evidence="1">
    <location>
        <begin position="121"/>
        <end position="138"/>
    </location>
</feature>
<feature type="compositionally biased region" description="Pro residues" evidence="1">
    <location>
        <begin position="556"/>
        <end position="570"/>
    </location>
</feature>
<dbReference type="OrthoDB" id="5428245at2759"/>
<reference evidence="3 4" key="1">
    <citation type="journal article" date="2018" name="Nat. Ecol. Evol.">
        <title>Pezizomycetes genomes reveal the molecular basis of ectomycorrhizal truffle lifestyle.</title>
        <authorList>
            <person name="Murat C."/>
            <person name="Payen T."/>
            <person name="Noel B."/>
            <person name="Kuo A."/>
            <person name="Morin E."/>
            <person name="Chen J."/>
            <person name="Kohler A."/>
            <person name="Krizsan K."/>
            <person name="Balestrini R."/>
            <person name="Da Silva C."/>
            <person name="Montanini B."/>
            <person name="Hainaut M."/>
            <person name="Levati E."/>
            <person name="Barry K.W."/>
            <person name="Belfiori B."/>
            <person name="Cichocki N."/>
            <person name="Clum A."/>
            <person name="Dockter R.B."/>
            <person name="Fauchery L."/>
            <person name="Guy J."/>
            <person name="Iotti M."/>
            <person name="Le Tacon F."/>
            <person name="Lindquist E.A."/>
            <person name="Lipzen A."/>
            <person name="Malagnac F."/>
            <person name="Mello A."/>
            <person name="Molinier V."/>
            <person name="Miyauchi S."/>
            <person name="Poulain J."/>
            <person name="Riccioni C."/>
            <person name="Rubini A."/>
            <person name="Sitrit Y."/>
            <person name="Splivallo R."/>
            <person name="Traeger S."/>
            <person name="Wang M."/>
            <person name="Zifcakova L."/>
            <person name="Wipf D."/>
            <person name="Zambonelli A."/>
            <person name="Paolocci F."/>
            <person name="Nowrousian M."/>
            <person name="Ottonello S."/>
            <person name="Baldrian P."/>
            <person name="Spatafora J.W."/>
            <person name="Henrissat B."/>
            <person name="Nagy L.G."/>
            <person name="Aury J.M."/>
            <person name="Wincker P."/>
            <person name="Grigoriev I.V."/>
            <person name="Bonfante P."/>
            <person name="Martin F.M."/>
        </authorList>
    </citation>
    <scope>NUCLEOTIDE SEQUENCE [LARGE SCALE GENOMIC DNA]</scope>
    <source>
        <strain evidence="3 4">CCBAS932</strain>
    </source>
</reference>
<feature type="compositionally biased region" description="Basic and acidic residues" evidence="1">
    <location>
        <begin position="618"/>
        <end position="629"/>
    </location>
</feature>
<feature type="compositionally biased region" description="Pro residues" evidence="1">
    <location>
        <begin position="780"/>
        <end position="800"/>
    </location>
</feature>
<dbReference type="InterPro" id="IPR058348">
    <property type="entry name" value="DUF8035"/>
</dbReference>
<feature type="compositionally biased region" description="Basic residues" evidence="1">
    <location>
        <begin position="731"/>
        <end position="748"/>
    </location>
</feature>
<name>A0A3N4KGB0_9PEZI</name>
<evidence type="ECO:0000259" key="2">
    <source>
        <dbReference type="Pfam" id="PF26118"/>
    </source>
</evidence>
<feature type="region of interest" description="Disordered" evidence="1">
    <location>
        <begin position="718"/>
        <end position="847"/>
    </location>
</feature>
<feature type="compositionally biased region" description="Basic and acidic residues" evidence="1">
    <location>
        <begin position="160"/>
        <end position="170"/>
    </location>
</feature>
<feature type="compositionally biased region" description="Low complexity" evidence="1">
    <location>
        <begin position="207"/>
        <end position="217"/>
    </location>
</feature>
<feature type="region of interest" description="Disordered" evidence="1">
    <location>
        <begin position="1"/>
        <end position="574"/>
    </location>
</feature>
<feature type="compositionally biased region" description="Polar residues" evidence="1">
    <location>
        <begin position="267"/>
        <end position="280"/>
    </location>
</feature>
<feature type="compositionally biased region" description="Basic residues" evidence="1">
    <location>
        <begin position="638"/>
        <end position="649"/>
    </location>
</feature>
<dbReference type="InParanoid" id="A0A3N4KGB0"/>
<protein>
    <recommendedName>
        <fullName evidence="2">DUF8035 domain-containing protein</fullName>
    </recommendedName>
</protein>